<reference evidence="2" key="1">
    <citation type="journal article" date="2019" name="Int. J. Syst. Evol. Microbiol.">
        <title>The Global Catalogue of Microorganisms (GCM) 10K type strain sequencing project: providing services to taxonomists for standard genome sequencing and annotation.</title>
        <authorList>
            <consortium name="The Broad Institute Genomics Platform"/>
            <consortium name="The Broad Institute Genome Sequencing Center for Infectious Disease"/>
            <person name="Wu L."/>
            <person name="Ma J."/>
        </authorList>
    </citation>
    <scope>NUCLEOTIDE SEQUENCE [LARGE SCALE GENOMIC DNA]</scope>
    <source>
        <strain evidence="2">JCM 9377</strain>
    </source>
</reference>
<dbReference type="Proteomes" id="UP001501237">
    <property type="component" value="Unassembled WGS sequence"/>
</dbReference>
<comment type="caution">
    <text evidence="1">The sequence shown here is derived from an EMBL/GenBank/DDBJ whole genome shotgun (WGS) entry which is preliminary data.</text>
</comment>
<sequence>MIEVSAADYAWTEAENVPQEYCLTLVRGLSAPEFLQRVGAEPGPTVTGMDALTDELWTAGETESLGVAGLEGRTLDSEVNGYLGVSEEISRPQSAGTRLVSHYWDLNADARLIWNENGDLHLSFDPASRTIEQAALKCVYMAVMSLDPTGTGQTRWTKRGKPALGAFDRAFDGRLTNPRH</sequence>
<name>A0ABP6Q6B6_9ACTN</name>
<gene>
    <name evidence="1" type="ORF">GCM10010468_20960</name>
</gene>
<dbReference type="InterPro" id="IPR045592">
    <property type="entry name" value="DUF6461"/>
</dbReference>
<organism evidence="1 2">
    <name type="scientific">Actinocorallia longicatena</name>
    <dbReference type="NCBI Taxonomy" id="111803"/>
    <lineage>
        <taxon>Bacteria</taxon>
        <taxon>Bacillati</taxon>
        <taxon>Actinomycetota</taxon>
        <taxon>Actinomycetes</taxon>
        <taxon>Streptosporangiales</taxon>
        <taxon>Thermomonosporaceae</taxon>
        <taxon>Actinocorallia</taxon>
    </lineage>
</organism>
<dbReference type="EMBL" id="BAAAUV010000004">
    <property type="protein sequence ID" value="GAA3205782.1"/>
    <property type="molecule type" value="Genomic_DNA"/>
</dbReference>
<accession>A0ABP6Q6B6</accession>
<evidence type="ECO:0000313" key="2">
    <source>
        <dbReference type="Proteomes" id="UP001501237"/>
    </source>
</evidence>
<evidence type="ECO:0000313" key="1">
    <source>
        <dbReference type="EMBL" id="GAA3205782.1"/>
    </source>
</evidence>
<protein>
    <submittedName>
        <fullName evidence="1">Uncharacterized protein</fullName>
    </submittedName>
</protein>
<dbReference type="Pfam" id="PF20062">
    <property type="entry name" value="DUF6461"/>
    <property type="match status" value="1"/>
</dbReference>
<keyword evidence="2" id="KW-1185">Reference proteome</keyword>
<proteinExistence type="predicted"/>